<dbReference type="AlphaFoldDB" id="A0A3P6E985"/>
<feature type="non-terminal residue" evidence="1">
    <location>
        <position position="1"/>
    </location>
</feature>
<evidence type="ECO:0000313" key="1">
    <source>
        <dbReference type="EMBL" id="VDD32861.1"/>
    </source>
</evidence>
<organism evidence="1">
    <name type="scientific">Brassica oleracea</name>
    <name type="common">Wild cabbage</name>
    <dbReference type="NCBI Taxonomy" id="3712"/>
    <lineage>
        <taxon>Eukaryota</taxon>
        <taxon>Viridiplantae</taxon>
        <taxon>Streptophyta</taxon>
        <taxon>Embryophyta</taxon>
        <taxon>Tracheophyta</taxon>
        <taxon>Spermatophyta</taxon>
        <taxon>Magnoliopsida</taxon>
        <taxon>eudicotyledons</taxon>
        <taxon>Gunneridae</taxon>
        <taxon>Pentapetalae</taxon>
        <taxon>rosids</taxon>
        <taxon>malvids</taxon>
        <taxon>Brassicales</taxon>
        <taxon>Brassicaceae</taxon>
        <taxon>Brassiceae</taxon>
        <taxon>Brassica</taxon>
    </lineage>
</organism>
<protein>
    <submittedName>
        <fullName evidence="1">Uncharacterized protein</fullName>
    </submittedName>
</protein>
<gene>
    <name evidence="1" type="ORF">BOLC9T58184H</name>
</gene>
<reference evidence="1" key="1">
    <citation type="submission" date="2018-11" db="EMBL/GenBank/DDBJ databases">
        <authorList>
            <consortium name="Genoscope - CEA"/>
            <person name="William W."/>
        </authorList>
    </citation>
    <scope>NUCLEOTIDE SEQUENCE</scope>
</reference>
<sequence length="39" mass="4350">IATAGRGRPVWLRSWLEMKGVVYVVNGISKGLALDHKRD</sequence>
<accession>A0A3P6E985</accession>
<dbReference type="EMBL" id="LR031875">
    <property type="protein sequence ID" value="VDD32861.1"/>
    <property type="molecule type" value="Genomic_DNA"/>
</dbReference>
<proteinExistence type="predicted"/>
<name>A0A3P6E985_BRAOL</name>